<dbReference type="EnsemblPlants" id="AES63275">
    <property type="protein sequence ID" value="AES63275"/>
    <property type="gene ID" value="MTR_2g006940"/>
</dbReference>
<protein>
    <submittedName>
        <fullName evidence="6">Pumilio-like protein</fullName>
    </submittedName>
</protein>
<accession>G7IPG5</accession>
<dbReference type="GO" id="GO:0030688">
    <property type="term" value="C:preribosome, small subunit precursor"/>
    <property type="evidence" value="ECO:0000318"/>
    <property type="project" value="GO_Central"/>
</dbReference>
<dbReference type="SMART" id="SM00025">
    <property type="entry name" value="Pumilio"/>
    <property type="match status" value="5"/>
</dbReference>
<dbReference type="InterPro" id="IPR016024">
    <property type="entry name" value="ARM-type_fold"/>
</dbReference>
<dbReference type="PANTHER" id="PTHR12537:SF129">
    <property type="entry name" value="PUMILIO HOMOLOG 15-LIKE"/>
    <property type="match status" value="1"/>
</dbReference>
<dbReference type="Pfam" id="PF00806">
    <property type="entry name" value="PUF"/>
    <property type="match status" value="5"/>
</dbReference>
<evidence type="ECO:0000313" key="8">
    <source>
        <dbReference type="Proteomes" id="UP000002051"/>
    </source>
</evidence>
<keyword evidence="1" id="KW-0677">Repeat</keyword>
<keyword evidence="3" id="KW-0694">RNA-binding</keyword>
<dbReference type="EMBL" id="CM001218">
    <property type="protein sequence ID" value="AES63275.2"/>
    <property type="molecule type" value="Genomic_DNA"/>
</dbReference>
<evidence type="ECO:0000313" key="7">
    <source>
        <dbReference type="EnsemblPlants" id="AES63275"/>
    </source>
</evidence>
<dbReference type="PROSITE" id="PS50303">
    <property type="entry name" value="PUM_HD"/>
    <property type="match status" value="1"/>
</dbReference>
<dbReference type="GO" id="GO:0000480">
    <property type="term" value="P:endonucleolytic cleavage in 5'-ETS of tricistronic rRNA transcript (SSU-rRNA, 5.8S rRNA, LSU-rRNA)"/>
    <property type="evidence" value="ECO:0000318"/>
    <property type="project" value="GO_Central"/>
</dbReference>
<keyword evidence="2" id="KW-0810">Translation regulation</keyword>
<evidence type="ECO:0000256" key="3">
    <source>
        <dbReference type="ARBA" id="ARBA00022884"/>
    </source>
</evidence>
<dbReference type="GO" id="GO:0003723">
    <property type="term" value="F:RNA binding"/>
    <property type="evidence" value="ECO:0000318"/>
    <property type="project" value="GO_Central"/>
</dbReference>
<dbReference type="Proteomes" id="UP000002051">
    <property type="component" value="Chromosome 2"/>
</dbReference>
<name>G7IPG5_MEDTR</name>
<dbReference type="HOGENOM" id="CLU_004017_5_3_1"/>
<evidence type="ECO:0000256" key="4">
    <source>
        <dbReference type="PROSITE-ProRule" id="PRU00317"/>
    </source>
</evidence>
<dbReference type="PANTHER" id="PTHR12537">
    <property type="entry name" value="RNA BINDING PROTEIN PUMILIO-RELATED"/>
    <property type="match status" value="1"/>
</dbReference>
<feature type="domain" description="PUM-HD" evidence="5">
    <location>
        <begin position="85"/>
        <end position="379"/>
    </location>
</feature>
<dbReference type="GO" id="GO:0030686">
    <property type="term" value="C:90S preribosome"/>
    <property type="evidence" value="ECO:0000318"/>
    <property type="project" value="GO_Central"/>
</dbReference>
<dbReference type="PaxDb" id="3880-AES63275"/>
<reference evidence="6 8" key="2">
    <citation type="journal article" date="2014" name="BMC Genomics">
        <title>An improved genome release (version Mt4.0) for the model legume Medicago truncatula.</title>
        <authorList>
            <person name="Tang H."/>
            <person name="Krishnakumar V."/>
            <person name="Bidwell S."/>
            <person name="Rosen B."/>
            <person name="Chan A."/>
            <person name="Zhou S."/>
            <person name="Gentzbittel L."/>
            <person name="Childs K.L."/>
            <person name="Yandell M."/>
            <person name="Gundlach H."/>
            <person name="Mayer K.F."/>
            <person name="Schwartz D.C."/>
            <person name="Town C.D."/>
        </authorList>
    </citation>
    <scope>GENOME REANNOTATION</scope>
    <source>
        <strain evidence="7 8">cv. Jemalong A17</strain>
    </source>
</reference>
<proteinExistence type="predicted"/>
<dbReference type="InterPro" id="IPR011989">
    <property type="entry name" value="ARM-like"/>
</dbReference>
<accession>A0A0C3UVY6</accession>
<evidence type="ECO:0000256" key="2">
    <source>
        <dbReference type="ARBA" id="ARBA00022845"/>
    </source>
</evidence>
<reference evidence="6 8" key="1">
    <citation type="journal article" date="2011" name="Nature">
        <title>The Medicago genome provides insight into the evolution of rhizobial symbioses.</title>
        <authorList>
            <person name="Young N.D."/>
            <person name="Debelle F."/>
            <person name="Oldroyd G.E."/>
            <person name="Geurts R."/>
            <person name="Cannon S.B."/>
            <person name="Udvardi M.K."/>
            <person name="Benedito V.A."/>
            <person name="Mayer K.F."/>
            <person name="Gouzy J."/>
            <person name="Schoof H."/>
            <person name="Van de Peer Y."/>
            <person name="Proost S."/>
            <person name="Cook D.R."/>
            <person name="Meyers B.C."/>
            <person name="Spannagl M."/>
            <person name="Cheung F."/>
            <person name="De Mita S."/>
            <person name="Krishnakumar V."/>
            <person name="Gundlach H."/>
            <person name="Zhou S."/>
            <person name="Mudge J."/>
            <person name="Bharti A.K."/>
            <person name="Murray J.D."/>
            <person name="Naoumkina M.A."/>
            <person name="Rosen B."/>
            <person name="Silverstein K.A."/>
            <person name="Tang H."/>
            <person name="Rombauts S."/>
            <person name="Zhao P.X."/>
            <person name="Zhou P."/>
            <person name="Barbe V."/>
            <person name="Bardou P."/>
            <person name="Bechner M."/>
            <person name="Bellec A."/>
            <person name="Berger A."/>
            <person name="Berges H."/>
            <person name="Bidwell S."/>
            <person name="Bisseling T."/>
            <person name="Choisne N."/>
            <person name="Couloux A."/>
            <person name="Denny R."/>
            <person name="Deshpande S."/>
            <person name="Dai X."/>
            <person name="Doyle J.J."/>
            <person name="Dudez A.M."/>
            <person name="Farmer A.D."/>
            <person name="Fouteau S."/>
            <person name="Franken C."/>
            <person name="Gibelin C."/>
            <person name="Gish J."/>
            <person name="Goldstein S."/>
            <person name="Gonzalez A.J."/>
            <person name="Green P.J."/>
            <person name="Hallab A."/>
            <person name="Hartog M."/>
            <person name="Hua A."/>
            <person name="Humphray S.J."/>
            <person name="Jeong D.H."/>
            <person name="Jing Y."/>
            <person name="Jocker A."/>
            <person name="Kenton S.M."/>
            <person name="Kim D.J."/>
            <person name="Klee K."/>
            <person name="Lai H."/>
            <person name="Lang C."/>
            <person name="Lin S."/>
            <person name="Macmil S.L."/>
            <person name="Magdelenat G."/>
            <person name="Matthews L."/>
            <person name="McCorrison J."/>
            <person name="Monaghan E.L."/>
            <person name="Mun J.H."/>
            <person name="Najar F.Z."/>
            <person name="Nicholson C."/>
            <person name="Noirot C."/>
            <person name="O'Bleness M."/>
            <person name="Paule C.R."/>
            <person name="Poulain J."/>
            <person name="Prion F."/>
            <person name="Qin B."/>
            <person name="Qu C."/>
            <person name="Retzel E.F."/>
            <person name="Riddle C."/>
            <person name="Sallet E."/>
            <person name="Samain S."/>
            <person name="Samson N."/>
            <person name="Sanders I."/>
            <person name="Saurat O."/>
            <person name="Scarpelli C."/>
            <person name="Schiex T."/>
            <person name="Segurens B."/>
            <person name="Severin A.J."/>
            <person name="Sherrier D.J."/>
            <person name="Shi R."/>
            <person name="Sims S."/>
            <person name="Singer S.R."/>
            <person name="Sinharoy S."/>
            <person name="Sterck L."/>
            <person name="Viollet A."/>
            <person name="Wang B.B."/>
            <person name="Wang K."/>
            <person name="Wang M."/>
            <person name="Wang X."/>
            <person name="Warfsmann J."/>
            <person name="Weissenbach J."/>
            <person name="White D.D."/>
            <person name="White J.D."/>
            <person name="Wiley G.B."/>
            <person name="Wincker P."/>
            <person name="Xing Y."/>
            <person name="Yang L."/>
            <person name="Yao Z."/>
            <person name="Ying F."/>
            <person name="Zhai J."/>
            <person name="Zhou L."/>
            <person name="Zuber A."/>
            <person name="Denarie J."/>
            <person name="Dixon R.A."/>
            <person name="May G.D."/>
            <person name="Schwartz D.C."/>
            <person name="Rogers J."/>
            <person name="Quetier F."/>
            <person name="Town C.D."/>
            <person name="Roe B.A."/>
        </authorList>
    </citation>
    <scope>NUCLEOTIDE SEQUENCE [LARGE SCALE GENOMIC DNA]</scope>
    <source>
        <strain evidence="6">A17</strain>
        <strain evidence="7 8">cv. Jemalong A17</strain>
    </source>
</reference>
<dbReference type="AlphaFoldDB" id="G7IPG5"/>
<dbReference type="SUPFAM" id="SSF48371">
    <property type="entry name" value="ARM repeat"/>
    <property type="match status" value="1"/>
</dbReference>
<dbReference type="InterPro" id="IPR001313">
    <property type="entry name" value="Pumilio_RNA-bd_rpt"/>
</dbReference>
<keyword evidence="8" id="KW-1185">Reference proteome</keyword>
<dbReference type="GO" id="GO:0006417">
    <property type="term" value="P:regulation of translation"/>
    <property type="evidence" value="ECO:0007669"/>
    <property type="project" value="UniProtKB-KW"/>
</dbReference>
<sequence>MGYDKNIVSSCSAIADFNIDTFLSTKERLRTLQQLEPFQYGFINNSLNKIQEINYAMGGLCTGDVYVLAHYMPDLMRHRASHRASLEATLTSIVRFHTCGCHYSNNIPSPLWRGSVVSMAITERDCQYLHAIIDEGNPTNAAMILSKVKDYLHDLMMHRFGSTLIKKIFEAKKGMAMEQMDSIVYLILANDRKMWDVCINYYGTRVMQTILHNTRHPFMKFVVAYAVKRNTTALMKNTNGSHVIVQCVKLFPSILKKMILDEVARNCCNIATDKIGCLAVKRCLKHGEGTAIDLLVTQIISNAMVLYVIKMKFPLAKEWMIEEFQNKFDRLSMNKYASNVMEYLLRFSNKSAVKVIVEEIMRSRNFLKVLQDPFGNYVA</sequence>
<dbReference type="SMR" id="G7IPG5"/>
<gene>
    <name evidence="6" type="ordered locus">MTR_2g006940</name>
</gene>
<feature type="repeat" description="Pumilio" evidence="4">
    <location>
        <begin position="323"/>
        <end position="358"/>
    </location>
</feature>
<dbReference type="PROSITE" id="PS50302">
    <property type="entry name" value="PUM"/>
    <property type="match status" value="1"/>
</dbReference>
<dbReference type="GO" id="GO:0005730">
    <property type="term" value="C:nucleolus"/>
    <property type="evidence" value="ECO:0000318"/>
    <property type="project" value="GO_Central"/>
</dbReference>
<dbReference type="eggNOG" id="KOG2049">
    <property type="taxonomic scope" value="Eukaryota"/>
</dbReference>
<evidence type="ECO:0000256" key="1">
    <source>
        <dbReference type="ARBA" id="ARBA00022737"/>
    </source>
</evidence>
<dbReference type="GO" id="GO:0000472">
    <property type="term" value="P:endonucleolytic cleavage to generate mature 5'-end of SSU-rRNA from (SSU-rRNA, 5.8S rRNA, LSU-rRNA)"/>
    <property type="evidence" value="ECO:0000318"/>
    <property type="project" value="GO_Central"/>
</dbReference>
<dbReference type="GO" id="GO:0000056">
    <property type="term" value="P:ribosomal small subunit export from nucleus"/>
    <property type="evidence" value="ECO:0000318"/>
    <property type="project" value="GO_Central"/>
</dbReference>
<evidence type="ECO:0000259" key="5">
    <source>
        <dbReference type="PROSITE" id="PS50303"/>
    </source>
</evidence>
<dbReference type="GO" id="GO:0000447">
    <property type="term" value="P:endonucleolytic cleavage in ITS1 to separate SSU-rRNA from 5.8S rRNA and LSU-rRNA from tricistronic rRNA transcript (SSU-rRNA, 5.8S rRNA, LSU-rRNA)"/>
    <property type="evidence" value="ECO:0000318"/>
    <property type="project" value="GO_Central"/>
</dbReference>
<organism evidence="6 8">
    <name type="scientific">Medicago truncatula</name>
    <name type="common">Barrel medic</name>
    <name type="synonym">Medicago tribuloides</name>
    <dbReference type="NCBI Taxonomy" id="3880"/>
    <lineage>
        <taxon>Eukaryota</taxon>
        <taxon>Viridiplantae</taxon>
        <taxon>Streptophyta</taxon>
        <taxon>Embryophyta</taxon>
        <taxon>Tracheophyta</taxon>
        <taxon>Spermatophyta</taxon>
        <taxon>Magnoliopsida</taxon>
        <taxon>eudicotyledons</taxon>
        <taxon>Gunneridae</taxon>
        <taxon>Pentapetalae</taxon>
        <taxon>rosids</taxon>
        <taxon>fabids</taxon>
        <taxon>Fabales</taxon>
        <taxon>Fabaceae</taxon>
        <taxon>Papilionoideae</taxon>
        <taxon>50 kb inversion clade</taxon>
        <taxon>NPAAA clade</taxon>
        <taxon>Hologalegina</taxon>
        <taxon>IRL clade</taxon>
        <taxon>Trifolieae</taxon>
        <taxon>Medicago</taxon>
    </lineage>
</organism>
<reference evidence="7" key="3">
    <citation type="submission" date="2015-04" db="UniProtKB">
        <authorList>
            <consortium name="EnsemblPlants"/>
        </authorList>
    </citation>
    <scope>IDENTIFICATION</scope>
    <source>
        <strain evidence="7">cv. Jemalong A17</strain>
    </source>
</reference>
<dbReference type="Gene3D" id="1.25.10.10">
    <property type="entry name" value="Leucine-rich Repeat Variant"/>
    <property type="match status" value="1"/>
</dbReference>
<dbReference type="InterPro" id="IPR033133">
    <property type="entry name" value="PUM-HD"/>
</dbReference>
<evidence type="ECO:0000313" key="6">
    <source>
        <dbReference type="EMBL" id="AES63275.2"/>
    </source>
</evidence>